<name>A0A4Z1KED7_9HELO</name>
<proteinExistence type="predicted"/>
<reference evidence="2 3" key="1">
    <citation type="submission" date="2017-12" db="EMBL/GenBank/DDBJ databases">
        <title>Comparative genomics of Botrytis spp.</title>
        <authorList>
            <person name="Valero-Jimenez C.A."/>
            <person name="Tapia P."/>
            <person name="Veloso J."/>
            <person name="Silva-Moreno E."/>
            <person name="Staats M."/>
            <person name="Valdes J.H."/>
            <person name="Van Kan J.A.L."/>
        </authorList>
    </citation>
    <scope>NUCLEOTIDE SEQUENCE [LARGE SCALE GENOMIC DNA]</scope>
    <source>
        <strain evidence="2 3">MUCL3349</strain>
    </source>
</reference>
<sequence>MQFSTILISVAALISSALACMNVSVVYTRETQFEQNNLFISYLDNGRITCYYNQTTPDPEKDTQVPLASNPGKDVVNDTVQGCVHGYESRVRLDLKSDSDKEKHNYIDFYRYTPDGIHSVTTSYNKQFLGTRNDEEGSWSWTTALFC</sequence>
<dbReference type="Proteomes" id="UP000297280">
    <property type="component" value="Unassembled WGS sequence"/>
</dbReference>
<dbReference type="AlphaFoldDB" id="A0A4Z1KED7"/>
<evidence type="ECO:0008006" key="4">
    <source>
        <dbReference type="Google" id="ProtNLM"/>
    </source>
</evidence>
<dbReference type="EMBL" id="PQXO01000590">
    <property type="protein sequence ID" value="TGO83798.1"/>
    <property type="molecule type" value="Genomic_DNA"/>
</dbReference>
<feature type="signal peptide" evidence="1">
    <location>
        <begin position="1"/>
        <end position="19"/>
    </location>
</feature>
<accession>A0A4Z1KED7</accession>
<comment type="caution">
    <text evidence="2">The sequence shown here is derived from an EMBL/GenBank/DDBJ whole genome shotgun (WGS) entry which is preliminary data.</text>
</comment>
<keyword evidence="3" id="KW-1185">Reference proteome</keyword>
<gene>
    <name evidence="2" type="ORF">BPOR_0591g00020</name>
</gene>
<dbReference type="OrthoDB" id="3474210at2759"/>
<evidence type="ECO:0000313" key="3">
    <source>
        <dbReference type="Proteomes" id="UP000297280"/>
    </source>
</evidence>
<keyword evidence="1" id="KW-0732">Signal</keyword>
<evidence type="ECO:0000256" key="1">
    <source>
        <dbReference type="SAM" id="SignalP"/>
    </source>
</evidence>
<evidence type="ECO:0000313" key="2">
    <source>
        <dbReference type="EMBL" id="TGO83798.1"/>
    </source>
</evidence>
<protein>
    <recommendedName>
        <fullName evidence="4">AA1-like domain-containing protein</fullName>
    </recommendedName>
</protein>
<feature type="chain" id="PRO_5021264807" description="AA1-like domain-containing protein" evidence="1">
    <location>
        <begin position="20"/>
        <end position="147"/>
    </location>
</feature>
<organism evidence="2 3">
    <name type="scientific">Botrytis porri</name>
    <dbReference type="NCBI Taxonomy" id="87229"/>
    <lineage>
        <taxon>Eukaryota</taxon>
        <taxon>Fungi</taxon>
        <taxon>Dikarya</taxon>
        <taxon>Ascomycota</taxon>
        <taxon>Pezizomycotina</taxon>
        <taxon>Leotiomycetes</taxon>
        <taxon>Helotiales</taxon>
        <taxon>Sclerotiniaceae</taxon>
        <taxon>Botrytis</taxon>
    </lineage>
</organism>